<accession>A0A401XKN4</accession>
<gene>
    <name evidence="7" type="ORF">JCM31826_10610</name>
</gene>
<feature type="transmembrane region" description="Helical" evidence="6">
    <location>
        <begin position="110"/>
        <end position="133"/>
    </location>
</feature>
<evidence type="ECO:0000256" key="2">
    <source>
        <dbReference type="ARBA" id="ARBA00022475"/>
    </source>
</evidence>
<keyword evidence="5 6" id="KW-0472">Membrane</keyword>
<evidence type="ECO:0000256" key="4">
    <source>
        <dbReference type="ARBA" id="ARBA00022989"/>
    </source>
</evidence>
<dbReference type="GO" id="GO:0005886">
    <property type="term" value="C:plasma membrane"/>
    <property type="evidence" value="ECO:0007669"/>
    <property type="project" value="UniProtKB-SubCell"/>
</dbReference>
<evidence type="ECO:0000256" key="6">
    <source>
        <dbReference type="SAM" id="Phobius"/>
    </source>
</evidence>
<dbReference type="PANTHER" id="PTHR30086">
    <property type="entry name" value="ARGININE EXPORTER PROTEIN ARGO"/>
    <property type="match status" value="1"/>
</dbReference>
<feature type="transmembrane region" description="Helical" evidence="6">
    <location>
        <begin position="182"/>
        <end position="203"/>
    </location>
</feature>
<sequence>MVELIIAAVILGITLSFMVGPVFVLLIETSIYSGAAKALAFNSGVLLSDIFLIALASYGSEQLLSDITGNNYIYVAGGAIIFFYAVLSFLKKRKIAVQKIEIQSSYSKNILKGFLINFMNVGVLAYWMTSIVLVGNRYDYQSEKMLMYFSVTLGTYFSVDLIKIIFARKMRKYLDHSHMKKLNTIVSIVLGIFGISLILKGLLLK</sequence>
<feature type="transmembrane region" description="Helical" evidence="6">
    <location>
        <begin position="39"/>
        <end position="60"/>
    </location>
</feature>
<evidence type="ECO:0000256" key="5">
    <source>
        <dbReference type="ARBA" id="ARBA00023136"/>
    </source>
</evidence>
<organism evidence="7 8">
    <name type="scientific">Thermaurantimonas aggregans</name>
    <dbReference type="NCBI Taxonomy" id="2173829"/>
    <lineage>
        <taxon>Bacteria</taxon>
        <taxon>Pseudomonadati</taxon>
        <taxon>Bacteroidota</taxon>
        <taxon>Flavobacteriia</taxon>
        <taxon>Flavobacteriales</taxon>
        <taxon>Schleiferiaceae</taxon>
        <taxon>Thermaurantimonas</taxon>
    </lineage>
</organism>
<dbReference type="AlphaFoldDB" id="A0A401XKN4"/>
<keyword evidence="4 6" id="KW-1133">Transmembrane helix</keyword>
<dbReference type="RefSeq" id="WP_124397642.1">
    <property type="nucleotide sequence ID" value="NZ_BHZE01000008.1"/>
</dbReference>
<reference evidence="7 8" key="1">
    <citation type="submission" date="2018-11" db="EMBL/GenBank/DDBJ databases">
        <title>Schleiferia aggregans sp. nov., a moderately thermophilic heterotrophic bacterium isolated from microbial mats at a terrestrial hot spring.</title>
        <authorList>
            <person name="Iino T."/>
            <person name="Ohkuma M."/>
            <person name="Haruta S."/>
        </authorList>
    </citation>
    <scope>NUCLEOTIDE SEQUENCE [LARGE SCALE GENOMIC DNA]</scope>
    <source>
        <strain evidence="7 8">LA</strain>
    </source>
</reference>
<evidence type="ECO:0000313" key="8">
    <source>
        <dbReference type="Proteomes" id="UP000286715"/>
    </source>
</evidence>
<evidence type="ECO:0000313" key="7">
    <source>
        <dbReference type="EMBL" id="GCD77579.1"/>
    </source>
</evidence>
<dbReference type="GO" id="GO:0015171">
    <property type="term" value="F:amino acid transmembrane transporter activity"/>
    <property type="evidence" value="ECO:0007669"/>
    <property type="project" value="TreeGrafter"/>
</dbReference>
<comment type="subcellular location">
    <subcellularLocation>
        <location evidence="1">Cell membrane</location>
        <topology evidence="1">Multi-pass membrane protein</topology>
    </subcellularLocation>
</comment>
<feature type="transmembrane region" description="Helical" evidence="6">
    <location>
        <begin position="72"/>
        <end position="90"/>
    </location>
</feature>
<keyword evidence="3 6" id="KW-0812">Transmembrane</keyword>
<dbReference type="Proteomes" id="UP000286715">
    <property type="component" value="Unassembled WGS sequence"/>
</dbReference>
<dbReference type="Pfam" id="PF01810">
    <property type="entry name" value="LysE"/>
    <property type="match status" value="1"/>
</dbReference>
<keyword evidence="8" id="KW-1185">Reference proteome</keyword>
<feature type="transmembrane region" description="Helical" evidence="6">
    <location>
        <begin position="145"/>
        <end position="162"/>
    </location>
</feature>
<dbReference type="OrthoDB" id="679767at2"/>
<evidence type="ECO:0000256" key="1">
    <source>
        <dbReference type="ARBA" id="ARBA00004651"/>
    </source>
</evidence>
<keyword evidence="2" id="KW-1003">Cell membrane</keyword>
<evidence type="ECO:0000256" key="3">
    <source>
        <dbReference type="ARBA" id="ARBA00022692"/>
    </source>
</evidence>
<dbReference type="InterPro" id="IPR001123">
    <property type="entry name" value="LeuE-type"/>
</dbReference>
<comment type="caution">
    <text evidence="7">The sequence shown here is derived from an EMBL/GenBank/DDBJ whole genome shotgun (WGS) entry which is preliminary data.</text>
</comment>
<feature type="transmembrane region" description="Helical" evidence="6">
    <location>
        <begin position="6"/>
        <end position="27"/>
    </location>
</feature>
<name>A0A401XKN4_9FLAO</name>
<proteinExistence type="predicted"/>
<protein>
    <submittedName>
        <fullName evidence="7">Lysine transporter LysE</fullName>
    </submittedName>
</protein>
<dbReference type="EMBL" id="BHZE01000008">
    <property type="protein sequence ID" value="GCD77579.1"/>
    <property type="molecule type" value="Genomic_DNA"/>
</dbReference>
<dbReference type="PANTHER" id="PTHR30086:SF20">
    <property type="entry name" value="ARGININE EXPORTER PROTEIN ARGO-RELATED"/>
    <property type="match status" value="1"/>
</dbReference>